<gene>
    <name evidence="1" type="ORF">GSLYS_00011122001</name>
</gene>
<keyword evidence="2" id="KW-1185">Reference proteome</keyword>
<evidence type="ECO:0008006" key="3">
    <source>
        <dbReference type="Google" id="ProtNLM"/>
    </source>
</evidence>
<sequence>MGTHETEVSLEGELGLHRRYVMCTKHPDHKDFISVKDFTLQHLPAGHRDDDVFDLIATLSQLTVRVVVTFTSWARPELHPRSETAYPFYNIRGSKAMRTGSGRIWGVRKYLSDDNPCPCSSCVRSNTPSKHWGRVYIYTATHVVFDSSEGQRAKVTFGYDVDLEHSRVLDGVGEGVVSDLDRDRCVMSCVTCDAPLLDRLTDLVQHYRKVYRKVHQESARLPSDSRLAVVISHPHGCGKMVSVGEWTRREKISDKMGLIDTQYTYSTATCAGSSGAPVYVLGTSWYTLSHSGAGEDGNFSGGGWG</sequence>
<reference evidence="1 2" key="1">
    <citation type="submission" date="2024-04" db="EMBL/GenBank/DDBJ databases">
        <authorList>
            <consortium name="Genoscope - CEA"/>
            <person name="William W."/>
        </authorList>
    </citation>
    <scope>NUCLEOTIDE SEQUENCE [LARGE SCALE GENOMIC DNA]</scope>
</reference>
<dbReference type="SUPFAM" id="SSF50494">
    <property type="entry name" value="Trypsin-like serine proteases"/>
    <property type="match status" value="1"/>
</dbReference>
<comment type="caution">
    <text evidence="1">The sequence shown here is derived from an EMBL/GenBank/DDBJ whole genome shotgun (WGS) entry which is preliminary data.</text>
</comment>
<dbReference type="EMBL" id="CAXITT010000254">
    <property type="protein sequence ID" value="CAL1537209.1"/>
    <property type="molecule type" value="Genomic_DNA"/>
</dbReference>
<dbReference type="InterPro" id="IPR009003">
    <property type="entry name" value="Peptidase_S1_PA"/>
</dbReference>
<organism evidence="1 2">
    <name type="scientific">Lymnaea stagnalis</name>
    <name type="common">Great pond snail</name>
    <name type="synonym">Helix stagnalis</name>
    <dbReference type="NCBI Taxonomy" id="6523"/>
    <lineage>
        <taxon>Eukaryota</taxon>
        <taxon>Metazoa</taxon>
        <taxon>Spiralia</taxon>
        <taxon>Lophotrochozoa</taxon>
        <taxon>Mollusca</taxon>
        <taxon>Gastropoda</taxon>
        <taxon>Heterobranchia</taxon>
        <taxon>Euthyneura</taxon>
        <taxon>Panpulmonata</taxon>
        <taxon>Hygrophila</taxon>
        <taxon>Lymnaeoidea</taxon>
        <taxon>Lymnaeidae</taxon>
        <taxon>Lymnaea</taxon>
    </lineage>
</organism>
<dbReference type="AlphaFoldDB" id="A0AAV2HU23"/>
<evidence type="ECO:0000313" key="2">
    <source>
        <dbReference type="Proteomes" id="UP001497497"/>
    </source>
</evidence>
<accession>A0AAV2HU23</accession>
<dbReference type="Proteomes" id="UP001497497">
    <property type="component" value="Unassembled WGS sequence"/>
</dbReference>
<proteinExistence type="predicted"/>
<evidence type="ECO:0000313" key="1">
    <source>
        <dbReference type="EMBL" id="CAL1537209.1"/>
    </source>
</evidence>
<protein>
    <recommendedName>
        <fullName evidence="3">Peptidase S1 domain-containing protein</fullName>
    </recommendedName>
</protein>
<name>A0AAV2HU23_LYMST</name>